<evidence type="ECO:0000313" key="9">
    <source>
        <dbReference type="Proteomes" id="UP000016923"/>
    </source>
</evidence>
<dbReference type="AlphaFoldDB" id="S3BVG4"/>
<gene>
    <name evidence="8" type="ORF">F503_07714</name>
</gene>
<dbReference type="InterPro" id="IPR003323">
    <property type="entry name" value="OTU_dom"/>
</dbReference>
<evidence type="ECO:0000313" key="8">
    <source>
        <dbReference type="EMBL" id="EPE03411.1"/>
    </source>
</evidence>
<evidence type="ECO:0000256" key="3">
    <source>
        <dbReference type="ARBA" id="ARBA00022786"/>
    </source>
</evidence>
<dbReference type="Pfam" id="PF21403">
    <property type="entry name" value="OTU1_UBXL"/>
    <property type="match status" value="1"/>
</dbReference>
<dbReference type="STRING" id="1262450.S3BVG4"/>
<organism evidence="8 9">
    <name type="scientific">Ophiostoma piceae (strain UAMH 11346)</name>
    <name type="common">Sap stain fungus</name>
    <dbReference type="NCBI Taxonomy" id="1262450"/>
    <lineage>
        <taxon>Eukaryota</taxon>
        <taxon>Fungi</taxon>
        <taxon>Dikarya</taxon>
        <taxon>Ascomycota</taxon>
        <taxon>Pezizomycotina</taxon>
        <taxon>Sordariomycetes</taxon>
        <taxon>Sordariomycetidae</taxon>
        <taxon>Ophiostomatales</taxon>
        <taxon>Ophiostomataceae</taxon>
        <taxon>Ophiostoma</taxon>
    </lineage>
</organism>
<dbReference type="InterPro" id="IPR038765">
    <property type="entry name" value="Papain-like_cys_pep_sf"/>
</dbReference>
<keyword evidence="2" id="KW-0645">Protease</keyword>
<dbReference type="InterPro" id="IPR048857">
    <property type="entry name" value="OTU1_Ubl"/>
</dbReference>
<protein>
    <recommendedName>
        <fullName evidence="6">Ubiquitin thioesterase OTU</fullName>
        <ecNumber evidence="6">3.4.19.12</ecNumber>
    </recommendedName>
</protein>
<dbReference type="PANTHER" id="PTHR13312">
    <property type="entry name" value="HIV-INDUCED PROTEIN-7-LIKE PROTEASE"/>
    <property type="match status" value="1"/>
</dbReference>
<dbReference type="GO" id="GO:0016579">
    <property type="term" value="P:protein deubiquitination"/>
    <property type="evidence" value="ECO:0007669"/>
    <property type="project" value="TreeGrafter"/>
</dbReference>
<dbReference type="GO" id="GO:0004843">
    <property type="term" value="F:cysteine-type deubiquitinase activity"/>
    <property type="evidence" value="ECO:0007669"/>
    <property type="project" value="UniProtKB-UniRule"/>
</dbReference>
<dbReference type="PROSITE" id="PS50802">
    <property type="entry name" value="OTU"/>
    <property type="match status" value="1"/>
</dbReference>
<name>S3BVG4_OPHP1</name>
<comment type="function">
    <text evidence="6">Hydrolase that can remove conjugated ubiquitin from proteins and may therefore play an important regulatory role at the level of protein turnover by preventing degradation.</text>
</comment>
<dbReference type="Pfam" id="PF02338">
    <property type="entry name" value="OTU"/>
    <property type="match status" value="1"/>
</dbReference>
<dbReference type="GO" id="GO:0030968">
    <property type="term" value="P:endoplasmic reticulum unfolded protein response"/>
    <property type="evidence" value="ECO:0007669"/>
    <property type="project" value="TreeGrafter"/>
</dbReference>
<dbReference type="OrthoDB" id="65596at2759"/>
<dbReference type="Gene3D" id="3.10.20.90">
    <property type="entry name" value="Phosphatidylinositol 3-kinase Catalytic Subunit, Chain A, domain 1"/>
    <property type="match status" value="1"/>
</dbReference>
<comment type="subcellular location">
    <subcellularLocation>
        <location evidence="6">Cytoplasm</location>
    </subcellularLocation>
</comment>
<dbReference type="EC" id="3.4.19.12" evidence="6"/>
<keyword evidence="5 6" id="KW-0788">Thiol protease</keyword>
<evidence type="ECO:0000256" key="1">
    <source>
        <dbReference type="ARBA" id="ARBA00000707"/>
    </source>
</evidence>
<dbReference type="HOGENOM" id="CLU_049327_0_0_1"/>
<keyword evidence="3 6" id="KW-0833">Ubl conjugation pathway</keyword>
<comment type="catalytic activity">
    <reaction evidence="1 6">
        <text>Thiol-dependent hydrolysis of ester, thioester, amide, peptide and isopeptide bonds formed by the C-terminal Gly of ubiquitin (a 76-residue protein attached to proteins as an intracellular targeting signal).</text>
        <dbReference type="EC" id="3.4.19.12"/>
    </reaction>
</comment>
<dbReference type="Gene3D" id="3.90.70.80">
    <property type="match status" value="1"/>
</dbReference>
<feature type="domain" description="OTU" evidence="7">
    <location>
        <begin position="126"/>
        <end position="246"/>
    </location>
</feature>
<dbReference type="Proteomes" id="UP000016923">
    <property type="component" value="Unassembled WGS sequence"/>
</dbReference>
<dbReference type="EMBL" id="KE148168">
    <property type="protein sequence ID" value="EPE03411.1"/>
    <property type="molecule type" value="Genomic_DNA"/>
</dbReference>
<sequence>MAPIRMRVRGPSSTITLAADDDWTLAQLLSAIREQIGVQNFSLRGSYPPTPIDLSSPETKTLAPLKLNGGTLSVIPDDGALAGASSAAAADASSATQTQPPKKTFTPKKVEVDETVVSWDEGGGYLILRVMPDDNSCMFTAFGGVLGIPDPAAEVRARVAAHILAHPEKYTKPILENMEPSTYAHRIRDPERWGGSIELQCLSEIYNIQICSIDVKYGRVDTYGLGNDVRCILLYSGIHYDRIAQTFDLGLPVDSDVTQWSVQSGDGVLKKAKELAAKLKGADYYTDTQTMAIRCDMSGCEHWLGSGQGAMVKHTKETGHTAFSEMKFVD</sequence>
<evidence type="ECO:0000259" key="7">
    <source>
        <dbReference type="PROSITE" id="PS50802"/>
    </source>
</evidence>
<keyword evidence="6" id="KW-0963">Cytoplasm</keyword>
<proteinExistence type="predicted"/>
<dbReference type="CDD" id="cd22745">
    <property type="entry name" value="OTU_OTU1"/>
    <property type="match status" value="1"/>
</dbReference>
<dbReference type="PANTHER" id="PTHR13312:SF0">
    <property type="entry name" value="UBIQUITIN THIOESTERASE OTU1"/>
    <property type="match status" value="1"/>
</dbReference>
<reference evidence="8 9" key="1">
    <citation type="journal article" date="2013" name="BMC Genomics">
        <title>The genome and transcriptome of the pine saprophyte Ophiostoma piceae, and a comparison with the bark beetle-associated pine pathogen Grosmannia clavigera.</title>
        <authorList>
            <person name="Haridas S."/>
            <person name="Wang Y."/>
            <person name="Lim L."/>
            <person name="Massoumi Alamouti S."/>
            <person name="Jackman S."/>
            <person name="Docking R."/>
            <person name="Robertson G."/>
            <person name="Birol I."/>
            <person name="Bohlmann J."/>
            <person name="Breuil C."/>
        </authorList>
    </citation>
    <scope>NUCLEOTIDE SEQUENCE [LARGE SCALE GENOMIC DNA]</scope>
    <source>
        <strain evidence="8 9">UAMH 11346</strain>
    </source>
</reference>
<dbReference type="GO" id="GO:0005829">
    <property type="term" value="C:cytosol"/>
    <property type="evidence" value="ECO:0007669"/>
    <property type="project" value="TreeGrafter"/>
</dbReference>
<dbReference type="SUPFAM" id="SSF54001">
    <property type="entry name" value="Cysteine proteinases"/>
    <property type="match status" value="1"/>
</dbReference>
<evidence type="ECO:0000256" key="6">
    <source>
        <dbReference type="RuleBase" id="RU367104"/>
    </source>
</evidence>
<dbReference type="eggNOG" id="KOG3288">
    <property type="taxonomic scope" value="Eukaryota"/>
</dbReference>
<accession>S3BVG4</accession>
<keyword evidence="9" id="KW-1185">Reference proteome</keyword>
<dbReference type="GO" id="GO:0036503">
    <property type="term" value="P:ERAD pathway"/>
    <property type="evidence" value="ECO:0007669"/>
    <property type="project" value="TreeGrafter"/>
</dbReference>
<keyword evidence="4 6" id="KW-0378">Hydrolase</keyword>
<dbReference type="OMA" id="TRCILVY"/>
<evidence type="ECO:0000256" key="2">
    <source>
        <dbReference type="ARBA" id="ARBA00022670"/>
    </source>
</evidence>
<dbReference type="GO" id="GO:0005634">
    <property type="term" value="C:nucleus"/>
    <property type="evidence" value="ECO:0007669"/>
    <property type="project" value="TreeGrafter"/>
</dbReference>
<evidence type="ECO:0000256" key="5">
    <source>
        <dbReference type="ARBA" id="ARBA00022807"/>
    </source>
</evidence>
<evidence type="ECO:0000256" key="4">
    <source>
        <dbReference type="ARBA" id="ARBA00022801"/>
    </source>
</evidence>
<dbReference type="VEuPathDB" id="FungiDB:F503_07714"/>